<evidence type="ECO:0000313" key="1">
    <source>
        <dbReference type="EMBL" id="GBG17726.1"/>
    </source>
</evidence>
<dbReference type="OrthoDB" id="503239at2"/>
<accession>A0A2R5FGJ6</accession>
<sequence>MLARLAEINIRTKDLRCFDVPVLGVMASPTGLRFHPHLQCSRVQARVDAQRKNPLAVFSGENLNVFSIEATVLPPAFFVPLTSSHQYIL</sequence>
<dbReference type="AlphaFoldDB" id="A0A2R5FGJ6"/>
<keyword evidence="2" id="KW-1185">Reference proteome</keyword>
<dbReference type="Proteomes" id="UP000245124">
    <property type="component" value="Unassembled WGS sequence"/>
</dbReference>
<dbReference type="EMBL" id="BDUD01000001">
    <property type="protein sequence ID" value="GBG17726.1"/>
    <property type="molecule type" value="Genomic_DNA"/>
</dbReference>
<reference evidence="1 2" key="1">
    <citation type="submission" date="2017-06" db="EMBL/GenBank/DDBJ databases">
        <title>Genome sequencing of cyanobaciteial culture collection at National Institute for Environmental Studies (NIES).</title>
        <authorList>
            <person name="Hirose Y."/>
            <person name="Shimura Y."/>
            <person name="Fujisawa T."/>
            <person name="Nakamura Y."/>
            <person name="Kawachi M."/>
        </authorList>
    </citation>
    <scope>NUCLEOTIDE SEQUENCE [LARGE SCALE GENOMIC DNA]</scope>
    <source>
        <strain evidence="1 2">NIES-4072</strain>
    </source>
</reference>
<protein>
    <submittedName>
        <fullName evidence="1">Uncharacterized protein</fullName>
    </submittedName>
</protein>
<comment type="caution">
    <text evidence="1">The sequence shown here is derived from an EMBL/GenBank/DDBJ whole genome shotgun (WGS) entry which is preliminary data.</text>
</comment>
<proteinExistence type="predicted"/>
<name>A0A2R5FGJ6_NOSCO</name>
<organism evidence="1 2">
    <name type="scientific">Nostoc commune NIES-4072</name>
    <dbReference type="NCBI Taxonomy" id="2005467"/>
    <lineage>
        <taxon>Bacteria</taxon>
        <taxon>Bacillati</taxon>
        <taxon>Cyanobacteriota</taxon>
        <taxon>Cyanophyceae</taxon>
        <taxon>Nostocales</taxon>
        <taxon>Nostocaceae</taxon>
        <taxon>Nostoc</taxon>
    </lineage>
</organism>
<evidence type="ECO:0000313" key="2">
    <source>
        <dbReference type="Proteomes" id="UP000245124"/>
    </source>
</evidence>
<gene>
    <name evidence="1" type="ORF">NIES4072_13870</name>
</gene>